<keyword evidence="6 7" id="KW-0234">DNA repair</keyword>
<dbReference type="PANTHER" id="PTHR30446:SF0">
    <property type="entry name" value="RECOMBINATION PROTEIN RECR"/>
    <property type="match status" value="1"/>
</dbReference>
<evidence type="ECO:0000256" key="1">
    <source>
        <dbReference type="ARBA" id="ARBA00022723"/>
    </source>
</evidence>
<dbReference type="Pfam" id="PF21175">
    <property type="entry name" value="RecR_C"/>
    <property type="match status" value="1"/>
</dbReference>
<dbReference type="InterPro" id="IPR000093">
    <property type="entry name" value="DNA_Rcmb_RecR"/>
</dbReference>
<evidence type="ECO:0000313" key="9">
    <source>
        <dbReference type="EMBL" id="MBB5315659.1"/>
    </source>
</evidence>
<evidence type="ECO:0000256" key="3">
    <source>
        <dbReference type="ARBA" id="ARBA00022771"/>
    </source>
</evidence>
<dbReference type="PANTHER" id="PTHR30446">
    <property type="entry name" value="RECOMBINATION PROTEIN RECR"/>
    <property type="match status" value="1"/>
</dbReference>
<keyword evidence="3 7" id="KW-0863">Zinc-finger</keyword>
<dbReference type="InterPro" id="IPR023627">
    <property type="entry name" value="Rcmb_RecR"/>
</dbReference>
<proteinExistence type="inferred from homology"/>
<feature type="zinc finger region" description="C4-type" evidence="7">
    <location>
        <begin position="66"/>
        <end position="81"/>
    </location>
</feature>
<keyword evidence="5 7" id="KW-0233">DNA recombination</keyword>
<comment type="similarity">
    <text evidence="7">Belongs to the RecR family.</text>
</comment>
<organism evidence="9 10">
    <name type="scientific">Tunturiibacter empetritectus</name>
    <dbReference type="NCBI Taxonomy" id="3069691"/>
    <lineage>
        <taxon>Bacteria</taxon>
        <taxon>Pseudomonadati</taxon>
        <taxon>Acidobacteriota</taxon>
        <taxon>Terriglobia</taxon>
        <taxon>Terriglobales</taxon>
        <taxon>Acidobacteriaceae</taxon>
        <taxon>Tunturiibacter</taxon>
    </lineage>
</organism>
<protein>
    <recommendedName>
        <fullName evidence="7">Recombination protein RecR</fullName>
    </recommendedName>
</protein>
<evidence type="ECO:0000313" key="10">
    <source>
        <dbReference type="Proteomes" id="UP000568106"/>
    </source>
</evidence>
<dbReference type="InterPro" id="IPR015967">
    <property type="entry name" value="Rcmb_RecR_Znf"/>
</dbReference>
<keyword evidence="10" id="KW-1185">Reference proteome</keyword>
<comment type="function">
    <text evidence="7">May play a role in DNA repair. It seems to be involved in an RecBC-independent recombinational process of DNA repair. It may act with RecF and RecO.</text>
</comment>
<dbReference type="Pfam" id="PF02132">
    <property type="entry name" value="RecR_ZnF"/>
    <property type="match status" value="1"/>
</dbReference>
<name>A0A7W8MQW9_9BACT</name>
<dbReference type="GO" id="GO:0006310">
    <property type="term" value="P:DNA recombination"/>
    <property type="evidence" value="ECO:0007669"/>
    <property type="project" value="UniProtKB-UniRule"/>
</dbReference>
<comment type="caution">
    <text evidence="9">The sequence shown here is derived from an EMBL/GenBank/DDBJ whole genome shotgun (WGS) entry which is preliminary data.</text>
</comment>
<dbReference type="InterPro" id="IPR006171">
    <property type="entry name" value="TOPRIM_dom"/>
</dbReference>
<dbReference type="Gene3D" id="3.30.60.80">
    <property type="match status" value="1"/>
</dbReference>
<keyword evidence="1 7" id="KW-0479">Metal-binding</keyword>
<evidence type="ECO:0000259" key="8">
    <source>
        <dbReference type="PROSITE" id="PS50880"/>
    </source>
</evidence>
<evidence type="ECO:0000256" key="7">
    <source>
        <dbReference type="HAMAP-Rule" id="MF_00017"/>
    </source>
</evidence>
<evidence type="ECO:0000256" key="4">
    <source>
        <dbReference type="ARBA" id="ARBA00022833"/>
    </source>
</evidence>
<dbReference type="Gene3D" id="6.10.250.240">
    <property type="match status" value="1"/>
</dbReference>
<dbReference type="NCBIfam" id="TIGR00615">
    <property type="entry name" value="recR"/>
    <property type="match status" value="1"/>
</dbReference>
<dbReference type="GO" id="GO:0008270">
    <property type="term" value="F:zinc ion binding"/>
    <property type="evidence" value="ECO:0007669"/>
    <property type="project" value="UniProtKB-KW"/>
</dbReference>
<dbReference type="SMART" id="SM00493">
    <property type="entry name" value="TOPRIM"/>
    <property type="match status" value="1"/>
</dbReference>
<dbReference type="Gene3D" id="3.40.1360.10">
    <property type="match status" value="1"/>
</dbReference>
<accession>A0A7W8MQW9</accession>
<dbReference type="PROSITE" id="PS50880">
    <property type="entry name" value="TOPRIM"/>
    <property type="match status" value="1"/>
</dbReference>
<feature type="domain" description="Toprim" evidence="8">
    <location>
        <begin position="89"/>
        <end position="184"/>
    </location>
</feature>
<dbReference type="HAMAP" id="MF_00017">
    <property type="entry name" value="RecR"/>
    <property type="match status" value="1"/>
</dbReference>
<dbReference type="GO" id="GO:0003677">
    <property type="term" value="F:DNA binding"/>
    <property type="evidence" value="ECO:0007669"/>
    <property type="project" value="UniProtKB-UniRule"/>
</dbReference>
<dbReference type="Proteomes" id="UP000568106">
    <property type="component" value="Unassembled WGS sequence"/>
</dbReference>
<dbReference type="Gene3D" id="1.10.8.420">
    <property type="entry name" value="RecR Domain 1"/>
    <property type="match status" value="1"/>
</dbReference>
<dbReference type="CDD" id="cd01025">
    <property type="entry name" value="TOPRIM_recR"/>
    <property type="match status" value="1"/>
</dbReference>
<reference evidence="9" key="1">
    <citation type="submission" date="2020-08" db="EMBL/GenBank/DDBJ databases">
        <title>Genomic Encyclopedia of Type Strains, Phase IV (KMG-V): Genome sequencing to study the core and pangenomes of soil and plant-associated prokaryotes.</title>
        <authorList>
            <person name="Whitman W."/>
        </authorList>
    </citation>
    <scope>NUCLEOTIDE SEQUENCE [LARGE SCALE GENOMIC DNA]</scope>
    <source>
        <strain evidence="9">M8UP27</strain>
    </source>
</reference>
<keyword evidence="4 7" id="KW-0862">Zinc</keyword>
<dbReference type="EMBL" id="JACHDY010000001">
    <property type="protein sequence ID" value="MBB5315659.1"/>
    <property type="molecule type" value="Genomic_DNA"/>
</dbReference>
<evidence type="ECO:0000256" key="2">
    <source>
        <dbReference type="ARBA" id="ARBA00022763"/>
    </source>
</evidence>
<dbReference type="Pfam" id="PF13662">
    <property type="entry name" value="Toprim_4"/>
    <property type="match status" value="1"/>
</dbReference>
<dbReference type="GO" id="GO:0006281">
    <property type="term" value="P:DNA repair"/>
    <property type="evidence" value="ECO:0007669"/>
    <property type="project" value="UniProtKB-UniRule"/>
</dbReference>
<dbReference type="AlphaFoldDB" id="A0A7W8MQW9"/>
<dbReference type="InterPro" id="IPR034137">
    <property type="entry name" value="TOPRIM_RecR"/>
</dbReference>
<sequence>MAGSFHAAPNRFAEPMSRLIEELRKLPGIGSKSAQRLAFHVLRSSAEDAEALSTAIRELKLHLRLCSVCNNITDVDPCGYCTNPVRNQRVVCVVEEPTNIATIEKTRSYHGVYHVLHGTLSPIGGVGPEQLRIANLLTRLLEVDEVILATSPTTEGEATAGYLALELRKAKGDVKVTRIATGVPAGSDIEYADEVTMTRAMEGRREF</sequence>
<dbReference type="Pfam" id="PF21176">
    <property type="entry name" value="RecR_HhH"/>
    <property type="match status" value="1"/>
</dbReference>
<gene>
    <name evidence="7" type="primary">recR</name>
    <name evidence="9" type="ORF">HDF09_000309</name>
</gene>
<keyword evidence="2 7" id="KW-0227">DNA damage</keyword>
<dbReference type="SUPFAM" id="SSF111304">
    <property type="entry name" value="Recombination protein RecR"/>
    <property type="match status" value="1"/>
</dbReference>
<evidence type="ECO:0000256" key="6">
    <source>
        <dbReference type="ARBA" id="ARBA00023204"/>
    </source>
</evidence>
<evidence type="ECO:0000256" key="5">
    <source>
        <dbReference type="ARBA" id="ARBA00023172"/>
    </source>
</evidence>